<evidence type="ECO:0000259" key="1">
    <source>
        <dbReference type="Pfam" id="PF07475"/>
    </source>
</evidence>
<comment type="caution">
    <text evidence="2">The sequence shown here is derived from an EMBL/GenBank/DDBJ whole genome shotgun (WGS) entry which is preliminary data.</text>
</comment>
<dbReference type="OrthoDB" id="8326226at2"/>
<dbReference type="InterPro" id="IPR027417">
    <property type="entry name" value="P-loop_NTPase"/>
</dbReference>
<keyword evidence="3" id="KW-1185">Reference proteome</keyword>
<dbReference type="GO" id="GO:0000155">
    <property type="term" value="F:phosphorelay sensor kinase activity"/>
    <property type="evidence" value="ECO:0007669"/>
    <property type="project" value="InterPro"/>
</dbReference>
<dbReference type="AlphaFoldDB" id="A0A4R7CBP3"/>
<dbReference type="InterPro" id="IPR011104">
    <property type="entry name" value="Hpr_kin/Pase_C"/>
</dbReference>
<evidence type="ECO:0000313" key="3">
    <source>
        <dbReference type="Proteomes" id="UP000295122"/>
    </source>
</evidence>
<dbReference type="Gene3D" id="3.40.50.300">
    <property type="entry name" value="P-loop containing nucleotide triphosphate hydrolases"/>
    <property type="match status" value="1"/>
</dbReference>
<evidence type="ECO:0000313" key="2">
    <source>
        <dbReference type="EMBL" id="TDR94865.1"/>
    </source>
</evidence>
<dbReference type="SUPFAM" id="SSF53795">
    <property type="entry name" value="PEP carboxykinase-like"/>
    <property type="match status" value="1"/>
</dbReference>
<sequence length="161" mass="16683">MNGPAGRDSAVSLHAGCVVLGEAGLLIRGPSGAGKSSLGRRIVALHRAAGGFARIVADDRVLVTLRHGRLIGRPDPALAGVEEIRGLGIRAVDHEPAAVLRLIVDLVAEPPSRMPEAADLTANVLGIPLPRIAVRLSDAADVVNATLSWQARHGDDLTLSI</sequence>
<keyword evidence="2" id="KW-0418">Kinase</keyword>
<dbReference type="RefSeq" id="WP_133769721.1">
    <property type="nucleotide sequence ID" value="NZ_SNZR01000011.1"/>
</dbReference>
<name>A0A4R7CBP3_9HYPH</name>
<reference evidence="2 3" key="1">
    <citation type="submission" date="2019-03" db="EMBL/GenBank/DDBJ databases">
        <title>Genomic Encyclopedia of Type Strains, Phase IV (KMG-IV): sequencing the most valuable type-strain genomes for metagenomic binning, comparative biology and taxonomic classification.</title>
        <authorList>
            <person name="Goeker M."/>
        </authorList>
    </citation>
    <scope>NUCLEOTIDE SEQUENCE [LARGE SCALE GENOMIC DNA]</scope>
    <source>
        <strain evidence="2 3">DSM 25903</strain>
    </source>
</reference>
<keyword evidence="2" id="KW-0808">Transferase</keyword>
<dbReference type="Proteomes" id="UP000295122">
    <property type="component" value="Unassembled WGS sequence"/>
</dbReference>
<dbReference type="GO" id="GO:0005524">
    <property type="term" value="F:ATP binding"/>
    <property type="evidence" value="ECO:0007669"/>
    <property type="project" value="InterPro"/>
</dbReference>
<accession>A0A4R7CBP3</accession>
<dbReference type="GO" id="GO:0006109">
    <property type="term" value="P:regulation of carbohydrate metabolic process"/>
    <property type="evidence" value="ECO:0007669"/>
    <property type="project" value="InterPro"/>
</dbReference>
<dbReference type="Pfam" id="PF07475">
    <property type="entry name" value="Hpr_kinase_C"/>
    <property type="match status" value="1"/>
</dbReference>
<dbReference type="EMBL" id="SNZR01000011">
    <property type="protein sequence ID" value="TDR94865.1"/>
    <property type="molecule type" value="Genomic_DNA"/>
</dbReference>
<protein>
    <submittedName>
        <fullName evidence="2">HPr serine kinase-like protein</fullName>
    </submittedName>
</protein>
<organism evidence="2 3">
    <name type="scientific">Enterovirga rhinocerotis</name>
    <dbReference type="NCBI Taxonomy" id="1339210"/>
    <lineage>
        <taxon>Bacteria</taxon>
        <taxon>Pseudomonadati</taxon>
        <taxon>Pseudomonadota</taxon>
        <taxon>Alphaproteobacteria</taxon>
        <taxon>Hyphomicrobiales</taxon>
        <taxon>Methylobacteriaceae</taxon>
        <taxon>Enterovirga</taxon>
    </lineage>
</organism>
<gene>
    <name evidence="2" type="ORF">EV668_2156</name>
</gene>
<feature type="domain" description="HPr kinase/phosphorylase C-terminal" evidence="1">
    <location>
        <begin position="11"/>
        <end position="93"/>
    </location>
</feature>
<proteinExistence type="predicted"/>